<evidence type="ECO:0000256" key="6">
    <source>
        <dbReference type="ARBA" id="ARBA00022946"/>
    </source>
</evidence>
<evidence type="ECO:0000256" key="8">
    <source>
        <dbReference type="ARBA" id="ARBA00049891"/>
    </source>
</evidence>
<comment type="catalytic activity">
    <reaction evidence="8">
        <text>(9Z,13S,15Z)-12,13-epoxyoctadeca-9,11,15-trienoate = (9S,13S,15Z)-12-oxophyto-10,15-dienoate</text>
        <dbReference type="Rhea" id="RHEA:22592"/>
        <dbReference type="ChEBI" id="CHEBI:36438"/>
        <dbReference type="ChEBI" id="CHEBI:57411"/>
        <dbReference type="EC" id="5.3.99.6"/>
    </reaction>
</comment>
<dbReference type="Pfam" id="PF06351">
    <property type="entry name" value="Allene_ox_cyc"/>
    <property type="match status" value="1"/>
</dbReference>
<comment type="subcellular location">
    <subcellularLocation>
        <location evidence="1">Plastid</location>
        <location evidence="1">Chloroplast</location>
    </subcellularLocation>
</comment>
<comment type="caution">
    <text evidence="10">The sequence shown here is derived from an EMBL/GenBank/DDBJ whole genome shotgun (WGS) entry which is preliminary data.</text>
</comment>
<dbReference type="EMBL" id="JAKOGI010000078">
    <property type="protein sequence ID" value="KAJ8445369.1"/>
    <property type="molecule type" value="Genomic_DNA"/>
</dbReference>
<dbReference type="GO" id="GO:0009507">
    <property type="term" value="C:chloroplast"/>
    <property type="evidence" value="ECO:0007669"/>
    <property type="project" value="UniProtKB-SubCell"/>
</dbReference>
<dbReference type="AlphaFoldDB" id="A0A9Q1KKU4"/>
<evidence type="ECO:0000256" key="3">
    <source>
        <dbReference type="ARBA" id="ARBA00012209"/>
    </source>
</evidence>
<proteinExistence type="inferred from homology"/>
<dbReference type="SUPFAM" id="SSF141493">
    <property type="entry name" value="Allene oxide cyclase-like"/>
    <property type="match status" value="1"/>
</dbReference>
<sequence length="245" mass="27098">MASTSSSSLKALSSLQPTSSTSNFSLPQNLTLPNVIQNPFFSSHKTLKSSRTTHQILPTKKPKQSTITAIHNSQPSSVDDFRPSKVQALYVYEINELDRGSPVYLALSRKWFHSLGDLVPFSNKLYSGDLQTRLGITAGVCILIRNVPMRSFGDRYEAIYTFHFGDYGSVVVRGSYLTYEDTWLAVTGGTGVFEGAYGQARLHQGIKDLPTELVSKRPAKPWFWVKASRAAKACESHAVAPNYTN</sequence>
<keyword evidence="4" id="KW-0150">Chloroplast</keyword>
<dbReference type="GO" id="GO:0009695">
    <property type="term" value="P:jasmonic acid biosynthetic process"/>
    <property type="evidence" value="ECO:0007669"/>
    <property type="project" value="InterPro"/>
</dbReference>
<accession>A0A9Q1KKU4</accession>
<dbReference type="InterPro" id="IPR034871">
    <property type="entry name" value="Allene_oxi_cyc_sf"/>
</dbReference>
<feature type="region of interest" description="Disordered" evidence="9">
    <location>
        <begin position="1"/>
        <end position="22"/>
    </location>
</feature>
<keyword evidence="11" id="KW-1185">Reference proteome</keyword>
<reference evidence="10" key="1">
    <citation type="submission" date="2022-04" db="EMBL/GenBank/DDBJ databases">
        <title>Carnegiea gigantea Genome sequencing and assembly v2.</title>
        <authorList>
            <person name="Copetti D."/>
            <person name="Sanderson M.J."/>
            <person name="Burquez A."/>
            <person name="Wojciechowski M.F."/>
        </authorList>
    </citation>
    <scope>NUCLEOTIDE SEQUENCE</scope>
    <source>
        <strain evidence="10">SGP5-SGP5p</strain>
        <tissue evidence="10">Aerial part</tissue>
    </source>
</reference>
<evidence type="ECO:0000256" key="7">
    <source>
        <dbReference type="ARBA" id="ARBA00023235"/>
    </source>
</evidence>
<evidence type="ECO:0000256" key="1">
    <source>
        <dbReference type="ARBA" id="ARBA00004229"/>
    </source>
</evidence>
<evidence type="ECO:0000313" key="11">
    <source>
        <dbReference type="Proteomes" id="UP001153076"/>
    </source>
</evidence>
<keyword evidence="6" id="KW-0809">Transit peptide</keyword>
<evidence type="ECO:0000256" key="2">
    <source>
        <dbReference type="ARBA" id="ARBA00007982"/>
    </source>
</evidence>
<dbReference type="Proteomes" id="UP001153076">
    <property type="component" value="Unassembled WGS sequence"/>
</dbReference>
<evidence type="ECO:0000256" key="9">
    <source>
        <dbReference type="SAM" id="MobiDB-lite"/>
    </source>
</evidence>
<keyword evidence="7" id="KW-0413">Isomerase</keyword>
<dbReference type="PANTHER" id="PTHR31843:SF11">
    <property type="entry name" value="ALLENE OXIDE CYCLASE 4, CHLOROPLASTIC"/>
    <property type="match status" value="1"/>
</dbReference>
<dbReference type="Gene3D" id="2.40.480.10">
    <property type="entry name" value="Allene oxide cyclase-like"/>
    <property type="match status" value="1"/>
</dbReference>
<name>A0A9Q1KKU4_9CARY</name>
<organism evidence="10 11">
    <name type="scientific">Carnegiea gigantea</name>
    <dbReference type="NCBI Taxonomy" id="171969"/>
    <lineage>
        <taxon>Eukaryota</taxon>
        <taxon>Viridiplantae</taxon>
        <taxon>Streptophyta</taxon>
        <taxon>Embryophyta</taxon>
        <taxon>Tracheophyta</taxon>
        <taxon>Spermatophyta</taxon>
        <taxon>Magnoliopsida</taxon>
        <taxon>eudicotyledons</taxon>
        <taxon>Gunneridae</taxon>
        <taxon>Pentapetalae</taxon>
        <taxon>Caryophyllales</taxon>
        <taxon>Cactineae</taxon>
        <taxon>Cactaceae</taxon>
        <taxon>Cactoideae</taxon>
        <taxon>Echinocereeae</taxon>
        <taxon>Carnegiea</taxon>
    </lineage>
</organism>
<dbReference type="OrthoDB" id="1894474at2759"/>
<evidence type="ECO:0000313" key="10">
    <source>
        <dbReference type="EMBL" id="KAJ8445369.1"/>
    </source>
</evidence>
<dbReference type="InterPro" id="IPR044859">
    <property type="entry name" value="Allene_oxi_cyc_Dirigent"/>
</dbReference>
<comment type="similarity">
    <text evidence="2">Belongs to the allene oxide cyclase family.</text>
</comment>
<gene>
    <name evidence="10" type="ORF">Cgig2_010727</name>
</gene>
<keyword evidence="5" id="KW-0934">Plastid</keyword>
<dbReference type="EC" id="5.3.99.6" evidence="3"/>
<dbReference type="GO" id="GO:0046423">
    <property type="term" value="F:allene-oxide cyclase activity"/>
    <property type="evidence" value="ECO:0007669"/>
    <property type="project" value="UniProtKB-EC"/>
</dbReference>
<evidence type="ECO:0000256" key="4">
    <source>
        <dbReference type="ARBA" id="ARBA00022528"/>
    </source>
</evidence>
<protein>
    <recommendedName>
        <fullName evidence="3">allene-oxide cyclase</fullName>
        <ecNumber evidence="3">5.3.99.6</ecNumber>
    </recommendedName>
</protein>
<dbReference type="PANTHER" id="PTHR31843">
    <property type="entry name" value="ALLENE OXIDE CYCLASE 4, CHLOROPLASTIC"/>
    <property type="match status" value="1"/>
</dbReference>
<feature type="compositionally biased region" description="Low complexity" evidence="9">
    <location>
        <begin position="1"/>
        <end position="15"/>
    </location>
</feature>
<dbReference type="InterPro" id="IPR009410">
    <property type="entry name" value="Allene_ox_cyc"/>
</dbReference>
<evidence type="ECO:0000256" key="5">
    <source>
        <dbReference type="ARBA" id="ARBA00022640"/>
    </source>
</evidence>